<evidence type="ECO:0000313" key="4">
    <source>
        <dbReference type="Proteomes" id="UP000015453"/>
    </source>
</evidence>
<feature type="domain" description="Nuclease associated modular" evidence="2">
    <location>
        <begin position="22"/>
        <end position="48"/>
    </location>
</feature>
<dbReference type="Pfam" id="PF07460">
    <property type="entry name" value="NUMOD3"/>
    <property type="match status" value="1"/>
</dbReference>
<accession>S8C964</accession>
<name>S8C964_9LAMI</name>
<evidence type="ECO:0000313" key="3">
    <source>
        <dbReference type="EMBL" id="EPS63459.1"/>
    </source>
</evidence>
<sequence length="335" mass="38230">SSNDYSAASSEEMGDREKLRRMRISKANKGNTPWNKGRKHTPETIQRIKEKTRLAMKDPKIKMKLVSLGHAQSDETKVKIGVGVRIGWERRRERLHLQETCLHQWRNLIAEAAKNGLLGEDELRWESYEILSRQLRLEWVESIEERKRNPRMKGNKRAPKSAEQKRRIAEAIAAKWADPEYRDRVISGLAKYHGTPVGAEERQKKEKEKKKKPVNNVDSHVRRRPKNDTMMSSVLQKLETKGSAVPRRSKAPSYKDPFSNHKLEMLKSIKAQREAAATDHQGSEAVSRARMLIAEAEKAARALEVAAGKNPLAYSSLMESKKLIAEAVAVMESIE</sequence>
<dbReference type="InterPro" id="IPR003611">
    <property type="entry name" value="NUMOD3"/>
</dbReference>
<feature type="region of interest" description="Disordered" evidence="1">
    <location>
        <begin position="1"/>
        <end position="41"/>
    </location>
</feature>
<dbReference type="AlphaFoldDB" id="S8C964"/>
<evidence type="ECO:0000259" key="2">
    <source>
        <dbReference type="Pfam" id="PF07460"/>
    </source>
</evidence>
<keyword evidence="4" id="KW-1185">Reference proteome</keyword>
<dbReference type="Proteomes" id="UP000015453">
    <property type="component" value="Unassembled WGS sequence"/>
</dbReference>
<evidence type="ECO:0000256" key="1">
    <source>
        <dbReference type="SAM" id="MobiDB-lite"/>
    </source>
</evidence>
<feature type="non-terminal residue" evidence="3">
    <location>
        <position position="1"/>
    </location>
</feature>
<dbReference type="GO" id="GO:0003677">
    <property type="term" value="F:DNA binding"/>
    <property type="evidence" value="ECO:0007669"/>
    <property type="project" value="InterPro"/>
</dbReference>
<dbReference type="PANTHER" id="PTHR34199">
    <property type="entry name" value="NUMOD3 MOTIF FAMILY PROTEIN, EXPRESSED"/>
    <property type="match status" value="1"/>
</dbReference>
<gene>
    <name evidence="3" type="ORF">M569_11323</name>
</gene>
<feature type="non-terminal residue" evidence="3">
    <location>
        <position position="335"/>
    </location>
</feature>
<dbReference type="PANTHER" id="PTHR34199:SF2">
    <property type="entry name" value="NUMOD3 MOTIF FAMILY PROTEIN, EXPRESSED"/>
    <property type="match status" value="1"/>
</dbReference>
<dbReference type="EMBL" id="AUSU01005470">
    <property type="protein sequence ID" value="EPS63459.1"/>
    <property type="molecule type" value="Genomic_DNA"/>
</dbReference>
<proteinExistence type="predicted"/>
<organism evidence="3 4">
    <name type="scientific">Genlisea aurea</name>
    <dbReference type="NCBI Taxonomy" id="192259"/>
    <lineage>
        <taxon>Eukaryota</taxon>
        <taxon>Viridiplantae</taxon>
        <taxon>Streptophyta</taxon>
        <taxon>Embryophyta</taxon>
        <taxon>Tracheophyta</taxon>
        <taxon>Spermatophyta</taxon>
        <taxon>Magnoliopsida</taxon>
        <taxon>eudicotyledons</taxon>
        <taxon>Gunneridae</taxon>
        <taxon>Pentapetalae</taxon>
        <taxon>asterids</taxon>
        <taxon>lamiids</taxon>
        <taxon>Lamiales</taxon>
        <taxon>Lentibulariaceae</taxon>
        <taxon>Genlisea</taxon>
    </lineage>
</organism>
<feature type="region of interest" description="Disordered" evidence="1">
    <location>
        <begin position="147"/>
        <end position="166"/>
    </location>
</feature>
<reference evidence="3 4" key="1">
    <citation type="journal article" date="2013" name="BMC Genomics">
        <title>The miniature genome of a carnivorous plant Genlisea aurea contains a low number of genes and short non-coding sequences.</title>
        <authorList>
            <person name="Leushkin E.V."/>
            <person name="Sutormin R.A."/>
            <person name="Nabieva E.R."/>
            <person name="Penin A.A."/>
            <person name="Kondrashov A.S."/>
            <person name="Logacheva M.D."/>
        </authorList>
    </citation>
    <scope>NUCLEOTIDE SEQUENCE [LARGE SCALE GENOMIC DNA]</scope>
</reference>
<dbReference type="OrthoDB" id="1935413at2759"/>
<feature type="region of interest" description="Disordered" evidence="1">
    <location>
        <begin position="196"/>
        <end position="258"/>
    </location>
</feature>
<comment type="caution">
    <text evidence="3">The sequence shown here is derived from an EMBL/GenBank/DDBJ whole genome shotgun (WGS) entry which is preliminary data.</text>
</comment>
<protein>
    <recommendedName>
        <fullName evidence="2">Nuclease associated modular domain-containing protein</fullName>
    </recommendedName>
</protein>
<feature type="compositionally biased region" description="Basic residues" evidence="1">
    <location>
        <begin position="148"/>
        <end position="159"/>
    </location>
</feature>